<accession>C1MJA2</accession>
<dbReference type="RefSeq" id="XP_003055277.1">
    <property type="nucleotide sequence ID" value="XM_003055231.1"/>
</dbReference>
<dbReference type="CDD" id="cd18787">
    <property type="entry name" value="SF2_C_DEAD"/>
    <property type="match status" value="1"/>
</dbReference>
<dbReference type="PANTHER" id="PTHR47958">
    <property type="entry name" value="ATP-DEPENDENT RNA HELICASE DBP3"/>
    <property type="match status" value="1"/>
</dbReference>
<gene>
    <name evidence="2" type="ORF">MICPUCDRAFT_7222</name>
</gene>
<dbReference type="InterPro" id="IPR001650">
    <property type="entry name" value="Helicase_C-like"/>
</dbReference>
<sequence length="150" mass="16748">EKKSMLMDLVHAVKGLTLVFVETETGVDQLEDWLSREGFPSTSIHGYRTQQVREYALNSFRSGRTPILVTTDVATLGLDDVPHVSHVINFDLPSNIDGYVHRIGLTARAGNKGLATAFFTDKDAGLARPLRRILSEEVQEVPDFLYKFIS</sequence>
<dbReference type="STRING" id="564608.C1MJA2"/>
<dbReference type="eggNOG" id="KOG0335">
    <property type="taxonomic scope" value="Eukaryota"/>
</dbReference>
<feature type="non-terminal residue" evidence="2">
    <location>
        <position position="1"/>
    </location>
</feature>
<proteinExistence type="predicted"/>
<name>C1MJA2_MICPC</name>
<dbReference type="OMA" id="ARDKIMN"/>
<evidence type="ECO:0000259" key="1">
    <source>
        <dbReference type="PROSITE" id="PS51194"/>
    </source>
</evidence>
<keyword evidence="3" id="KW-1185">Reference proteome</keyword>
<feature type="non-terminal residue" evidence="2">
    <location>
        <position position="150"/>
    </location>
</feature>
<reference evidence="2 3" key="1">
    <citation type="journal article" date="2009" name="Science">
        <title>Green evolution and dynamic adaptations revealed by genomes of the marine picoeukaryotes Micromonas.</title>
        <authorList>
            <person name="Worden A.Z."/>
            <person name="Lee J.H."/>
            <person name="Mock T."/>
            <person name="Rouze P."/>
            <person name="Simmons M.P."/>
            <person name="Aerts A.L."/>
            <person name="Allen A.E."/>
            <person name="Cuvelier M.L."/>
            <person name="Derelle E."/>
            <person name="Everett M.V."/>
            <person name="Foulon E."/>
            <person name="Grimwood J."/>
            <person name="Gundlach H."/>
            <person name="Henrissat B."/>
            <person name="Napoli C."/>
            <person name="McDonald S.M."/>
            <person name="Parker M.S."/>
            <person name="Rombauts S."/>
            <person name="Salamov A."/>
            <person name="Von Dassow P."/>
            <person name="Badger J.H."/>
            <person name="Coutinho P.M."/>
            <person name="Demir E."/>
            <person name="Dubchak I."/>
            <person name="Gentemann C."/>
            <person name="Eikrem W."/>
            <person name="Gready J.E."/>
            <person name="John U."/>
            <person name="Lanier W."/>
            <person name="Lindquist E.A."/>
            <person name="Lucas S."/>
            <person name="Mayer K.F."/>
            <person name="Moreau H."/>
            <person name="Not F."/>
            <person name="Otillar R."/>
            <person name="Panaud O."/>
            <person name="Pangilinan J."/>
            <person name="Paulsen I."/>
            <person name="Piegu B."/>
            <person name="Poliakov A."/>
            <person name="Robbens S."/>
            <person name="Schmutz J."/>
            <person name="Toulza E."/>
            <person name="Wyss T."/>
            <person name="Zelensky A."/>
            <person name="Zhou K."/>
            <person name="Armbrust E.V."/>
            <person name="Bhattacharya D."/>
            <person name="Goodenough U.W."/>
            <person name="Van de Peer Y."/>
            <person name="Grigoriev I.V."/>
        </authorList>
    </citation>
    <scope>NUCLEOTIDE SEQUENCE [LARGE SCALE GENOMIC DNA]</scope>
    <source>
        <strain evidence="2 3">CCMP1545</strain>
    </source>
</reference>
<dbReference type="GeneID" id="9680469"/>
<dbReference type="AlphaFoldDB" id="C1MJA2"/>
<dbReference type="SMART" id="SM00490">
    <property type="entry name" value="HELICc"/>
    <property type="match status" value="1"/>
</dbReference>
<dbReference type="Gene3D" id="3.40.50.300">
    <property type="entry name" value="P-loop containing nucleotide triphosphate hydrolases"/>
    <property type="match status" value="1"/>
</dbReference>
<dbReference type="EMBL" id="GG663735">
    <property type="protein sequence ID" value="EEH60529.1"/>
    <property type="molecule type" value="Genomic_DNA"/>
</dbReference>
<dbReference type="InterPro" id="IPR027417">
    <property type="entry name" value="P-loop_NTPase"/>
</dbReference>
<dbReference type="OrthoDB" id="196131at2759"/>
<organism evidence="3">
    <name type="scientific">Micromonas pusilla (strain CCMP1545)</name>
    <name type="common">Picoplanktonic green alga</name>
    <dbReference type="NCBI Taxonomy" id="564608"/>
    <lineage>
        <taxon>Eukaryota</taxon>
        <taxon>Viridiplantae</taxon>
        <taxon>Chlorophyta</taxon>
        <taxon>Mamiellophyceae</taxon>
        <taxon>Mamiellales</taxon>
        <taxon>Mamiellaceae</taxon>
        <taxon>Micromonas</taxon>
    </lineage>
</organism>
<dbReference type="PROSITE" id="PS51194">
    <property type="entry name" value="HELICASE_CTER"/>
    <property type="match status" value="1"/>
</dbReference>
<evidence type="ECO:0000313" key="2">
    <source>
        <dbReference type="EMBL" id="EEH60529.1"/>
    </source>
</evidence>
<dbReference type="Proteomes" id="UP000001876">
    <property type="component" value="Unassembled WGS sequence"/>
</dbReference>
<dbReference type="Pfam" id="PF00271">
    <property type="entry name" value="Helicase_C"/>
    <property type="match status" value="1"/>
</dbReference>
<evidence type="ECO:0000313" key="3">
    <source>
        <dbReference type="Proteomes" id="UP000001876"/>
    </source>
</evidence>
<dbReference type="SUPFAM" id="SSF52540">
    <property type="entry name" value="P-loop containing nucleoside triphosphate hydrolases"/>
    <property type="match status" value="1"/>
</dbReference>
<dbReference type="KEGG" id="mpp:MICPUCDRAFT_7222"/>
<protein>
    <submittedName>
        <fullName evidence="2">Predicted protein</fullName>
    </submittedName>
</protein>
<feature type="domain" description="Helicase C-terminal" evidence="1">
    <location>
        <begin position="5"/>
        <end position="149"/>
    </location>
</feature>